<sequence>MPLFGKSHRSQEPAHDDMAYGNGNGNANGAAPNRSGSMFGGRRSADDARARSASPTSSSGGSSWFGRGSSPNDHGNDATLIAAREKVSSAGEAERAAERALQQARYAARDAKEHVKVLEREAVEDARRAKAKQAEAKSMNKATKGLGRI</sequence>
<evidence type="ECO:0000313" key="3">
    <source>
        <dbReference type="Proteomes" id="UP000305948"/>
    </source>
</evidence>
<accession>A0A5C3NIZ2</accession>
<organism evidence="2 3">
    <name type="scientific">Heliocybe sulcata</name>
    <dbReference type="NCBI Taxonomy" id="5364"/>
    <lineage>
        <taxon>Eukaryota</taxon>
        <taxon>Fungi</taxon>
        <taxon>Dikarya</taxon>
        <taxon>Basidiomycota</taxon>
        <taxon>Agaricomycotina</taxon>
        <taxon>Agaricomycetes</taxon>
        <taxon>Gloeophyllales</taxon>
        <taxon>Gloeophyllaceae</taxon>
        <taxon>Heliocybe</taxon>
    </lineage>
</organism>
<proteinExistence type="predicted"/>
<dbReference type="Proteomes" id="UP000305948">
    <property type="component" value="Unassembled WGS sequence"/>
</dbReference>
<evidence type="ECO:0000313" key="2">
    <source>
        <dbReference type="EMBL" id="TFK53571.1"/>
    </source>
</evidence>
<protein>
    <submittedName>
        <fullName evidence="2">Uncharacterized protein</fullName>
    </submittedName>
</protein>
<gene>
    <name evidence="2" type="ORF">OE88DRAFT_1655756</name>
</gene>
<reference evidence="2 3" key="1">
    <citation type="journal article" date="2019" name="Nat. Ecol. Evol.">
        <title>Megaphylogeny resolves global patterns of mushroom evolution.</title>
        <authorList>
            <person name="Varga T."/>
            <person name="Krizsan K."/>
            <person name="Foldi C."/>
            <person name="Dima B."/>
            <person name="Sanchez-Garcia M."/>
            <person name="Sanchez-Ramirez S."/>
            <person name="Szollosi G.J."/>
            <person name="Szarkandi J.G."/>
            <person name="Papp V."/>
            <person name="Albert L."/>
            <person name="Andreopoulos W."/>
            <person name="Angelini C."/>
            <person name="Antonin V."/>
            <person name="Barry K.W."/>
            <person name="Bougher N.L."/>
            <person name="Buchanan P."/>
            <person name="Buyck B."/>
            <person name="Bense V."/>
            <person name="Catcheside P."/>
            <person name="Chovatia M."/>
            <person name="Cooper J."/>
            <person name="Damon W."/>
            <person name="Desjardin D."/>
            <person name="Finy P."/>
            <person name="Geml J."/>
            <person name="Haridas S."/>
            <person name="Hughes K."/>
            <person name="Justo A."/>
            <person name="Karasinski D."/>
            <person name="Kautmanova I."/>
            <person name="Kiss B."/>
            <person name="Kocsube S."/>
            <person name="Kotiranta H."/>
            <person name="LaButti K.M."/>
            <person name="Lechner B.E."/>
            <person name="Liimatainen K."/>
            <person name="Lipzen A."/>
            <person name="Lukacs Z."/>
            <person name="Mihaltcheva S."/>
            <person name="Morgado L.N."/>
            <person name="Niskanen T."/>
            <person name="Noordeloos M.E."/>
            <person name="Ohm R.A."/>
            <person name="Ortiz-Santana B."/>
            <person name="Ovrebo C."/>
            <person name="Racz N."/>
            <person name="Riley R."/>
            <person name="Savchenko A."/>
            <person name="Shiryaev A."/>
            <person name="Soop K."/>
            <person name="Spirin V."/>
            <person name="Szebenyi C."/>
            <person name="Tomsovsky M."/>
            <person name="Tulloss R.E."/>
            <person name="Uehling J."/>
            <person name="Grigoriev I.V."/>
            <person name="Vagvolgyi C."/>
            <person name="Papp T."/>
            <person name="Martin F.M."/>
            <person name="Miettinen O."/>
            <person name="Hibbett D.S."/>
            <person name="Nagy L.G."/>
        </authorList>
    </citation>
    <scope>NUCLEOTIDE SEQUENCE [LARGE SCALE GENOMIC DNA]</scope>
    <source>
        <strain evidence="2 3">OMC1185</strain>
    </source>
</reference>
<feature type="region of interest" description="Disordered" evidence="1">
    <location>
        <begin position="1"/>
        <end position="80"/>
    </location>
</feature>
<feature type="compositionally biased region" description="Low complexity" evidence="1">
    <location>
        <begin position="51"/>
        <end position="70"/>
    </location>
</feature>
<dbReference type="EMBL" id="ML213507">
    <property type="protein sequence ID" value="TFK53571.1"/>
    <property type="molecule type" value="Genomic_DNA"/>
</dbReference>
<feature type="compositionally biased region" description="Basic and acidic residues" evidence="1">
    <location>
        <begin position="9"/>
        <end position="18"/>
    </location>
</feature>
<feature type="compositionally biased region" description="Low complexity" evidence="1">
    <location>
        <begin position="19"/>
        <end position="31"/>
    </location>
</feature>
<dbReference type="AlphaFoldDB" id="A0A5C3NIZ2"/>
<keyword evidence="3" id="KW-1185">Reference proteome</keyword>
<name>A0A5C3NIZ2_9AGAM</name>
<evidence type="ECO:0000256" key="1">
    <source>
        <dbReference type="SAM" id="MobiDB-lite"/>
    </source>
</evidence>